<dbReference type="RefSeq" id="WP_148899094.1">
    <property type="nucleotide sequence ID" value="NZ_VNHY01000002.1"/>
</dbReference>
<keyword evidence="1" id="KW-1133">Transmembrane helix</keyword>
<accession>A0A5D3YMX2</accession>
<dbReference type="EMBL" id="VNHY01000002">
    <property type="protein sequence ID" value="TYP94067.1"/>
    <property type="molecule type" value="Genomic_DNA"/>
</dbReference>
<evidence type="ECO:0000256" key="1">
    <source>
        <dbReference type="SAM" id="Phobius"/>
    </source>
</evidence>
<keyword evidence="3" id="KW-1185">Reference proteome</keyword>
<comment type="caution">
    <text evidence="2">The sequence shown here is derived from an EMBL/GenBank/DDBJ whole genome shotgun (WGS) entry which is preliminary data.</text>
</comment>
<proteinExistence type="predicted"/>
<evidence type="ECO:0000313" key="3">
    <source>
        <dbReference type="Proteomes" id="UP000324595"/>
    </source>
</evidence>
<organism evidence="2 3">
    <name type="scientific">Fodinibius salinus</name>
    <dbReference type="NCBI Taxonomy" id="860790"/>
    <lineage>
        <taxon>Bacteria</taxon>
        <taxon>Pseudomonadati</taxon>
        <taxon>Balneolota</taxon>
        <taxon>Balneolia</taxon>
        <taxon>Balneolales</taxon>
        <taxon>Balneolaceae</taxon>
        <taxon>Fodinibius</taxon>
    </lineage>
</organism>
<protein>
    <submittedName>
        <fullName evidence="2">Uncharacterized protein</fullName>
    </submittedName>
</protein>
<dbReference type="Proteomes" id="UP000324595">
    <property type="component" value="Unassembled WGS sequence"/>
</dbReference>
<dbReference type="OrthoDB" id="1525070at2"/>
<feature type="transmembrane region" description="Helical" evidence="1">
    <location>
        <begin position="20"/>
        <end position="41"/>
    </location>
</feature>
<keyword evidence="1" id="KW-0812">Transmembrane</keyword>
<gene>
    <name evidence="2" type="ORF">LX73_1791</name>
</gene>
<dbReference type="AlphaFoldDB" id="A0A5D3YMX2"/>
<reference evidence="2 3" key="1">
    <citation type="submission" date="2019-07" db="EMBL/GenBank/DDBJ databases">
        <title>Genomic Encyclopedia of Archaeal and Bacterial Type Strains, Phase II (KMG-II): from individual species to whole genera.</title>
        <authorList>
            <person name="Goeker M."/>
        </authorList>
    </citation>
    <scope>NUCLEOTIDE SEQUENCE [LARGE SCALE GENOMIC DNA]</scope>
    <source>
        <strain evidence="2 3">DSM 21935</strain>
    </source>
</reference>
<sequence>MTNQPEKSSDEESNKTLVRVLVIVGIGIPVLVELLTLFNLINVQLFEDEKVVKQHAQPVEVQEYMIGDTLFADTAVPITIADMLIKVSTQSWKFELALSRSRRIASAGSSVAIDSLKLKSGEVLSDAQKWKMDKASKADTTTFNWLLPSGDMPTMLYMSAQQSLPKDSTNNLQQQVQLGKIPVRYSQDSD</sequence>
<name>A0A5D3YMX2_9BACT</name>
<keyword evidence="1" id="KW-0472">Membrane</keyword>
<evidence type="ECO:0000313" key="2">
    <source>
        <dbReference type="EMBL" id="TYP94067.1"/>
    </source>
</evidence>